<gene>
    <name evidence="12" type="ORF">CEUSTIGMA_g10091.t1</name>
</gene>
<feature type="domain" description="Aspartate/glutamate/uridylate kinase" evidence="11">
    <location>
        <begin position="45"/>
        <end position="301"/>
    </location>
</feature>
<sequence>MIGLLDKPACTEKTKGPRSSNNLRRTMQNAQDSDASANVLNASIRKIIKLGGAAITHKGTFETPDLHTIKTVAQHISETYQALRSADPSGLPGLVIVHGAGSFGHHQASQYSVKSGWGLDTDQVKSRAGFCLTRASVQKLNGIVVDALISEGLPAVGISPFASGWRTRNSTVKHDGCSAVLSCLSAGLLPVLHGDCVLDDQLGCTILSGDTVLRRLAENAAGGEEAVSAVFLTNVAGVYDRPPSETGATLVKRIEVEKGGSWSVPGLKLSSSSCPDTTGGMEKKVEEAASVAGLGIEVVIAHAGTESGRRACLLNATQIREIDEGSGHHSSMQQTWQGTVVGMKTTQLT</sequence>
<comment type="similarity">
    <text evidence="1">Belongs to the isopentenyl phosphate kinase family.</text>
</comment>
<name>A0A250XHV5_9CHLO</name>
<dbReference type="InterPro" id="IPR001048">
    <property type="entry name" value="Asp/Glu/Uridylate_kinase"/>
</dbReference>
<keyword evidence="8" id="KW-0414">Isoprene biosynthesis</keyword>
<dbReference type="NCBIfam" id="NF040647">
    <property type="entry name" value="IPPK_Arch"/>
    <property type="match status" value="1"/>
</dbReference>
<evidence type="ECO:0000256" key="2">
    <source>
        <dbReference type="ARBA" id="ARBA00012908"/>
    </source>
</evidence>
<dbReference type="SUPFAM" id="SSF53633">
    <property type="entry name" value="Carbamate kinase-like"/>
    <property type="match status" value="1"/>
</dbReference>
<reference evidence="12 13" key="1">
    <citation type="submission" date="2017-08" db="EMBL/GenBank/DDBJ databases">
        <title>Acidophilic green algal genome provides insights into adaptation to an acidic environment.</title>
        <authorList>
            <person name="Hirooka S."/>
            <person name="Hirose Y."/>
            <person name="Kanesaki Y."/>
            <person name="Higuchi S."/>
            <person name="Fujiwara T."/>
            <person name="Onuma R."/>
            <person name="Era A."/>
            <person name="Ohbayashi R."/>
            <person name="Uzuka A."/>
            <person name="Nozaki H."/>
            <person name="Yoshikawa H."/>
            <person name="Miyagishima S.Y."/>
        </authorList>
    </citation>
    <scope>NUCLEOTIDE SEQUENCE [LARGE SCALE GENOMIC DNA]</scope>
    <source>
        <strain evidence="12 13">NIES-2499</strain>
    </source>
</reference>
<dbReference type="InterPro" id="IPR024192">
    <property type="entry name" value="Fosfomycin_R_FomA-type"/>
</dbReference>
<proteinExistence type="inferred from homology"/>
<dbReference type="GO" id="GO:0005829">
    <property type="term" value="C:cytosol"/>
    <property type="evidence" value="ECO:0007669"/>
    <property type="project" value="TreeGrafter"/>
</dbReference>
<dbReference type="GO" id="GO:0102043">
    <property type="term" value="F:isopentenyl phosphate kinase activity"/>
    <property type="evidence" value="ECO:0007669"/>
    <property type="project" value="UniProtKB-EC"/>
</dbReference>
<keyword evidence="4" id="KW-0808">Transferase</keyword>
<dbReference type="Proteomes" id="UP000232323">
    <property type="component" value="Unassembled WGS sequence"/>
</dbReference>
<dbReference type="GO" id="GO:0016301">
    <property type="term" value="F:kinase activity"/>
    <property type="evidence" value="ECO:0007669"/>
    <property type="project" value="UniProtKB-KW"/>
</dbReference>
<keyword evidence="7" id="KW-0067">ATP-binding</keyword>
<keyword evidence="5" id="KW-0547">Nucleotide-binding</keyword>
<dbReference type="AlphaFoldDB" id="A0A250XHV5"/>
<evidence type="ECO:0000256" key="10">
    <source>
        <dbReference type="SAM" id="MobiDB-lite"/>
    </source>
</evidence>
<evidence type="ECO:0000256" key="9">
    <source>
        <dbReference type="ARBA" id="ARBA00049063"/>
    </source>
</evidence>
<dbReference type="PANTHER" id="PTHR43654:SF1">
    <property type="entry name" value="ISOPENTENYL PHOSPHATE KINASE"/>
    <property type="match status" value="1"/>
</dbReference>
<feature type="region of interest" description="Disordered" evidence="10">
    <location>
        <begin position="1"/>
        <end position="24"/>
    </location>
</feature>
<evidence type="ECO:0000256" key="3">
    <source>
        <dbReference type="ARBA" id="ARBA00017267"/>
    </source>
</evidence>
<dbReference type="PANTHER" id="PTHR43654">
    <property type="entry name" value="GLUTAMATE 5-KINASE"/>
    <property type="match status" value="1"/>
</dbReference>
<protein>
    <recommendedName>
        <fullName evidence="3">Isopentenyl phosphate kinase</fullName>
        <ecNumber evidence="2">2.7.4.26</ecNumber>
    </recommendedName>
</protein>
<dbReference type="STRING" id="1157962.A0A250XHV5"/>
<evidence type="ECO:0000256" key="4">
    <source>
        <dbReference type="ARBA" id="ARBA00022679"/>
    </source>
</evidence>
<dbReference type="GO" id="GO:0016114">
    <property type="term" value="P:terpenoid biosynthetic process"/>
    <property type="evidence" value="ECO:0007669"/>
    <property type="project" value="TreeGrafter"/>
</dbReference>
<keyword evidence="13" id="KW-1185">Reference proteome</keyword>
<organism evidence="12 13">
    <name type="scientific">Chlamydomonas eustigma</name>
    <dbReference type="NCBI Taxonomy" id="1157962"/>
    <lineage>
        <taxon>Eukaryota</taxon>
        <taxon>Viridiplantae</taxon>
        <taxon>Chlorophyta</taxon>
        <taxon>core chlorophytes</taxon>
        <taxon>Chlorophyceae</taxon>
        <taxon>CS clade</taxon>
        <taxon>Chlamydomonadales</taxon>
        <taxon>Chlamydomonadaceae</taxon>
        <taxon>Chlamydomonas</taxon>
    </lineage>
</organism>
<evidence type="ECO:0000256" key="1">
    <source>
        <dbReference type="ARBA" id="ARBA00010540"/>
    </source>
</evidence>
<evidence type="ECO:0000256" key="6">
    <source>
        <dbReference type="ARBA" id="ARBA00022777"/>
    </source>
</evidence>
<accession>A0A250XHV5</accession>
<dbReference type="Gene3D" id="3.40.1160.10">
    <property type="entry name" value="Acetylglutamate kinase-like"/>
    <property type="match status" value="1"/>
</dbReference>
<evidence type="ECO:0000256" key="5">
    <source>
        <dbReference type="ARBA" id="ARBA00022741"/>
    </source>
</evidence>
<dbReference type="CDD" id="cd04241">
    <property type="entry name" value="AAK_FomA-like"/>
    <property type="match status" value="1"/>
</dbReference>
<evidence type="ECO:0000256" key="8">
    <source>
        <dbReference type="ARBA" id="ARBA00023229"/>
    </source>
</evidence>
<dbReference type="OrthoDB" id="1934954at2759"/>
<evidence type="ECO:0000259" key="11">
    <source>
        <dbReference type="Pfam" id="PF00696"/>
    </source>
</evidence>
<comment type="caution">
    <text evidence="12">The sequence shown here is derived from an EMBL/GenBank/DDBJ whole genome shotgun (WGS) entry which is preliminary data.</text>
</comment>
<evidence type="ECO:0000313" key="12">
    <source>
        <dbReference type="EMBL" id="GAX82665.1"/>
    </source>
</evidence>
<dbReference type="Pfam" id="PF00696">
    <property type="entry name" value="AA_kinase"/>
    <property type="match status" value="1"/>
</dbReference>
<comment type="catalytic activity">
    <reaction evidence="9">
        <text>isopentenyl phosphate + ATP = isopentenyl diphosphate + ADP</text>
        <dbReference type="Rhea" id="RHEA:33963"/>
        <dbReference type="ChEBI" id="CHEBI:30616"/>
        <dbReference type="ChEBI" id="CHEBI:65078"/>
        <dbReference type="ChEBI" id="CHEBI:128769"/>
        <dbReference type="ChEBI" id="CHEBI:456216"/>
        <dbReference type="EC" id="2.7.4.26"/>
    </reaction>
</comment>
<dbReference type="EMBL" id="BEGY01000084">
    <property type="protein sequence ID" value="GAX82665.1"/>
    <property type="molecule type" value="Genomic_DNA"/>
</dbReference>
<dbReference type="EC" id="2.7.4.26" evidence="2"/>
<keyword evidence="6" id="KW-0418">Kinase</keyword>
<dbReference type="InterPro" id="IPR036393">
    <property type="entry name" value="AceGlu_kinase-like_sf"/>
</dbReference>
<evidence type="ECO:0000313" key="13">
    <source>
        <dbReference type="Proteomes" id="UP000232323"/>
    </source>
</evidence>
<dbReference type="GO" id="GO:0005524">
    <property type="term" value="F:ATP binding"/>
    <property type="evidence" value="ECO:0007669"/>
    <property type="project" value="UniProtKB-KW"/>
</dbReference>
<evidence type="ECO:0000256" key="7">
    <source>
        <dbReference type="ARBA" id="ARBA00022840"/>
    </source>
</evidence>